<dbReference type="EMBL" id="ASIV01000004">
    <property type="protein sequence ID" value="KEG19850.1"/>
    <property type="molecule type" value="Genomic_DNA"/>
</dbReference>
<reference evidence="2 3" key="1">
    <citation type="submission" date="2013-04" db="EMBL/GenBank/DDBJ databases">
        <title>The Genome Sequence of Bartonella bacilliformis Ver097.</title>
        <authorList>
            <consortium name="The Broad Institute Genomics Platform"/>
            <consortium name="The Broad Institute Genome Sequencing Center for Infectious Disease"/>
            <person name="Feldgarden M."/>
            <person name="Kirby J."/>
            <person name="Birtles R."/>
            <person name="Dasch G."/>
            <person name="Hendrix L."/>
            <person name="Koehler J."/>
            <person name="Walker B."/>
            <person name="Young S.K."/>
            <person name="Zeng Q."/>
            <person name="Gargeya S."/>
            <person name="Fitzgerald M."/>
            <person name="Haas B."/>
            <person name="Abouelleil A."/>
            <person name="Allen A.W."/>
            <person name="Alvarado L."/>
            <person name="Arachchi H.M."/>
            <person name="Berlin A.M."/>
            <person name="Chapman S.B."/>
            <person name="Gainer-Dewar J."/>
            <person name="Goldberg J."/>
            <person name="Griggs A."/>
            <person name="Gujja S."/>
            <person name="Hansen M."/>
            <person name="Howarth C."/>
            <person name="Imamovic A."/>
            <person name="Ireland A."/>
            <person name="Larimer J."/>
            <person name="McCowan C."/>
            <person name="Murphy C."/>
            <person name="Pearson M."/>
            <person name="Poon T.W."/>
            <person name="Priest M."/>
            <person name="Roberts A."/>
            <person name="Saif S."/>
            <person name="Shea T."/>
            <person name="Sisk P."/>
            <person name="Sykes S."/>
            <person name="Wortman J."/>
            <person name="Nusbaum C."/>
            <person name="Birren B."/>
        </authorList>
    </citation>
    <scope>NUCLEOTIDE SEQUENCE [LARGE SCALE GENOMIC DNA]</scope>
    <source>
        <strain evidence="2 3">Ver097</strain>
    </source>
</reference>
<feature type="transmembrane region" description="Helical" evidence="1">
    <location>
        <begin position="12"/>
        <end position="31"/>
    </location>
</feature>
<accession>A0A072R249</accession>
<gene>
    <name evidence="2" type="ORF">H710_00444</name>
</gene>
<dbReference type="RefSeq" id="WP_041849222.1">
    <property type="nucleotide sequence ID" value="NZ_KL503803.1"/>
</dbReference>
<comment type="caution">
    <text evidence="2">The sequence shown here is derived from an EMBL/GenBank/DDBJ whole genome shotgun (WGS) entry which is preliminary data.</text>
</comment>
<dbReference type="Proteomes" id="UP000031740">
    <property type="component" value="Unassembled WGS sequence"/>
</dbReference>
<organism evidence="2 3">
    <name type="scientific">Bartonella bacilliformis Ver097</name>
    <dbReference type="NCBI Taxonomy" id="1293911"/>
    <lineage>
        <taxon>Bacteria</taxon>
        <taxon>Pseudomonadati</taxon>
        <taxon>Pseudomonadota</taxon>
        <taxon>Alphaproteobacteria</taxon>
        <taxon>Hyphomicrobiales</taxon>
        <taxon>Bartonellaceae</taxon>
        <taxon>Bartonella</taxon>
    </lineage>
</organism>
<evidence type="ECO:0000313" key="2">
    <source>
        <dbReference type="EMBL" id="KEG19850.1"/>
    </source>
</evidence>
<dbReference type="AlphaFoldDB" id="A0A072R249"/>
<dbReference type="PATRIC" id="fig|1293911.3.peg.465"/>
<protein>
    <recommendedName>
        <fullName evidence="4">YggT family protein</fullName>
    </recommendedName>
</protein>
<proteinExistence type="predicted"/>
<dbReference type="GO" id="GO:0016020">
    <property type="term" value="C:membrane"/>
    <property type="evidence" value="ECO:0007669"/>
    <property type="project" value="InterPro"/>
</dbReference>
<dbReference type="Pfam" id="PF02325">
    <property type="entry name" value="CCB3_YggT"/>
    <property type="match status" value="1"/>
</dbReference>
<sequence length="97" mass="11420">MIYALLQMIDLVFSIYIAFLIASAVFSWLYAFNIVNKYNPLVTVIGDFLYRITEPVLSRVRYFLPNLGTIDISPIVVFMIIYFIRIFMWRAYSGLFL</sequence>
<keyword evidence="1" id="KW-1133">Transmembrane helix</keyword>
<keyword evidence="1" id="KW-0472">Membrane</keyword>
<evidence type="ECO:0000313" key="3">
    <source>
        <dbReference type="Proteomes" id="UP000031740"/>
    </source>
</evidence>
<dbReference type="STRING" id="1293911.H710_00444"/>
<name>A0A072R249_BARBA</name>
<dbReference type="InterPro" id="IPR003425">
    <property type="entry name" value="CCB3/YggT"/>
</dbReference>
<keyword evidence="1" id="KW-0812">Transmembrane</keyword>
<feature type="transmembrane region" description="Helical" evidence="1">
    <location>
        <begin position="72"/>
        <end position="92"/>
    </location>
</feature>
<evidence type="ECO:0008006" key="4">
    <source>
        <dbReference type="Google" id="ProtNLM"/>
    </source>
</evidence>
<evidence type="ECO:0000256" key="1">
    <source>
        <dbReference type="SAM" id="Phobius"/>
    </source>
</evidence>
<dbReference type="HOGENOM" id="CLU_136788_0_1_5"/>